<dbReference type="EMBL" id="CAMTCP010000029">
    <property type="protein sequence ID" value="CAI3541350.1"/>
    <property type="molecule type" value="Genomic_DNA"/>
</dbReference>
<sequence length="327" mass="38090">MREIEVETFLKPMGDGVTRPAEVIGDDQKEYILKNQKVYQNGKFVEYDCMFLNEMLAFQIGKYLGVPMPEAVVAKIYEETIESDPEIRFAYRFEKGTYFATEELKQIENNLMNNYKELVRMGKPYVIKSWNKFFKDVNNKNDIASIIAFDILIANFDRYNNEGNILISNTNTRKIYAIDHGHSFFSPIWNDVKINNLSISKITDAYIQNFALSIMKIMKQAGVCSSGIIFNALEQHIDLEDVNNHSFVDIVSKIKSINQSMILEWCNNVPDCWYINKEYQINCYMNFIMRQKEAVQYIIQILANNRAFTNYRGGILQYGTSKKENNI</sequence>
<evidence type="ECO:0000259" key="1">
    <source>
        <dbReference type="Pfam" id="PF20613"/>
    </source>
</evidence>
<name>A0AAD2DDI3_9CLOT</name>
<gene>
    <name evidence="2" type="ORF">CNEO2_1260005</name>
</gene>
<evidence type="ECO:0000313" key="2">
    <source>
        <dbReference type="EMBL" id="CAI3541350.1"/>
    </source>
</evidence>
<dbReference type="Proteomes" id="UP001189143">
    <property type="component" value="Unassembled WGS sequence"/>
</dbReference>
<dbReference type="Pfam" id="PF20613">
    <property type="entry name" value="HipA_2"/>
    <property type="match status" value="1"/>
</dbReference>
<evidence type="ECO:0000313" key="3">
    <source>
        <dbReference type="Proteomes" id="UP001189143"/>
    </source>
</evidence>
<dbReference type="RefSeq" id="WP_317048988.1">
    <property type="nucleotide sequence ID" value="NZ_CAMRXC010000032.1"/>
</dbReference>
<dbReference type="AlphaFoldDB" id="A0AAD2DDI3"/>
<accession>A0AAD2DDI3</accession>
<proteinExistence type="predicted"/>
<protein>
    <recommendedName>
        <fullName evidence="1">HipA-like kinase domain-containing protein</fullName>
    </recommendedName>
</protein>
<comment type="caution">
    <text evidence="2">The sequence shown here is derived from an EMBL/GenBank/DDBJ whole genome shotgun (WGS) entry which is preliminary data.</text>
</comment>
<organism evidence="2 3">
    <name type="scientific">Clostridium neonatale</name>
    <dbReference type="NCBI Taxonomy" id="137838"/>
    <lineage>
        <taxon>Bacteria</taxon>
        <taxon>Bacillati</taxon>
        <taxon>Bacillota</taxon>
        <taxon>Clostridia</taxon>
        <taxon>Eubacteriales</taxon>
        <taxon>Clostridiaceae</taxon>
        <taxon>Clostridium</taxon>
    </lineage>
</organism>
<dbReference type="Gene3D" id="1.10.1070.20">
    <property type="match status" value="1"/>
</dbReference>
<feature type="domain" description="HipA-like kinase" evidence="1">
    <location>
        <begin position="8"/>
        <end position="190"/>
    </location>
</feature>
<reference evidence="2" key="1">
    <citation type="submission" date="2022-10" db="EMBL/GenBank/DDBJ databases">
        <authorList>
            <person name="Aires J."/>
            <person name="Mesa V."/>
        </authorList>
    </citation>
    <scope>NUCLEOTIDE SEQUENCE</scope>
    <source>
        <strain evidence="2">Clostridium neonatale JD116</strain>
    </source>
</reference>
<dbReference type="InterPro" id="IPR046748">
    <property type="entry name" value="HipA_2"/>
</dbReference>